<accession>A0ABU6VHY0</accession>
<dbReference type="Proteomes" id="UP001341840">
    <property type="component" value="Unassembled WGS sequence"/>
</dbReference>
<proteinExistence type="predicted"/>
<comment type="caution">
    <text evidence="2">The sequence shown here is derived from an EMBL/GenBank/DDBJ whole genome shotgun (WGS) entry which is preliminary data.</text>
</comment>
<keyword evidence="1" id="KW-0732">Signal</keyword>
<organism evidence="2 3">
    <name type="scientific">Stylosanthes scabra</name>
    <dbReference type="NCBI Taxonomy" id="79078"/>
    <lineage>
        <taxon>Eukaryota</taxon>
        <taxon>Viridiplantae</taxon>
        <taxon>Streptophyta</taxon>
        <taxon>Embryophyta</taxon>
        <taxon>Tracheophyta</taxon>
        <taxon>Spermatophyta</taxon>
        <taxon>Magnoliopsida</taxon>
        <taxon>eudicotyledons</taxon>
        <taxon>Gunneridae</taxon>
        <taxon>Pentapetalae</taxon>
        <taxon>rosids</taxon>
        <taxon>fabids</taxon>
        <taxon>Fabales</taxon>
        <taxon>Fabaceae</taxon>
        <taxon>Papilionoideae</taxon>
        <taxon>50 kb inversion clade</taxon>
        <taxon>dalbergioids sensu lato</taxon>
        <taxon>Dalbergieae</taxon>
        <taxon>Pterocarpus clade</taxon>
        <taxon>Stylosanthes</taxon>
    </lineage>
</organism>
<evidence type="ECO:0000256" key="1">
    <source>
        <dbReference type="SAM" id="SignalP"/>
    </source>
</evidence>
<protein>
    <submittedName>
        <fullName evidence="2">Uncharacterized protein</fullName>
    </submittedName>
</protein>
<name>A0ABU6VHY0_9FABA</name>
<reference evidence="2 3" key="1">
    <citation type="journal article" date="2023" name="Plants (Basel)">
        <title>Bridging the Gap: Combining Genomics and Transcriptomics Approaches to Understand Stylosanthes scabra, an Orphan Legume from the Brazilian Caatinga.</title>
        <authorList>
            <person name="Ferreira-Neto J.R.C."/>
            <person name="da Silva M.D."/>
            <person name="Binneck E."/>
            <person name="de Melo N.F."/>
            <person name="da Silva R.H."/>
            <person name="de Melo A.L.T.M."/>
            <person name="Pandolfi V."/>
            <person name="Bustamante F.O."/>
            <person name="Brasileiro-Vidal A.C."/>
            <person name="Benko-Iseppon A.M."/>
        </authorList>
    </citation>
    <scope>NUCLEOTIDE SEQUENCE [LARGE SCALE GENOMIC DNA]</scope>
    <source>
        <tissue evidence="2">Leaves</tissue>
    </source>
</reference>
<keyword evidence="3" id="KW-1185">Reference proteome</keyword>
<evidence type="ECO:0000313" key="2">
    <source>
        <dbReference type="EMBL" id="MED6173134.1"/>
    </source>
</evidence>
<dbReference type="EMBL" id="JASCZI010151486">
    <property type="protein sequence ID" value="MED6173134.1"/>
    <property type="molecule type" value="Genomic_DNA"/>
</dbReference>
<sequence length="114" mass="13286">MCLSLVLWLTWAFKVRNLLGAIGKIGGTLSKNVLIDVFLRFSLELNIQERQFYTYKILDLIIVHCFYWQIEILHRNLSVAFGFKKDGVTVRRSLMLLKMLGRFGFEGEVGTRKE</sequence>
<feature type="signal peptide" evidence="1">
    <location>
        <begin position="1"/>
        <end position="20"/>
    </location>
</feature>
<feature type="chain" id="PRO_5046394361" evidence="1">
    <location>
        <begin position="21"/>
        <end position="114"/>
    </location>
</feature>
<evidence type="ECO:0000313" key="3">
    <source>
        <dbReference type="Proteomes" id="UP001341840"/>
    </source>
</evidence>
<gene>
    <name evidence="2" type="ORF">PIB30_056440</name>
</gene>